<dbReference type="Gene3D" id="3.30.1490.70">
    <property type="match status" value="1"/>
</dbReference>
<dbReference type="EMBL" id="JAGQHS010000097">
    <property type="protein sequence ID" value="MCA9757406.1"/>
    <property type="molecule type" value="Genomic_DNA"/>
</dbReference>
<dbReference type="SUPFAM" id="SSF50249">
    <property type="entry name" value="Nucleic acid-binding proteins"/>
    <property type="match status" value="1"/>
</dbReference>
<reference evidence="6" key="2">
    <citation type="journal article" date="2021" name="Microbiome">
        <title>Successional dynamics and alternative stable states in a saline activated sludge microbial community over 9 years.</title>
        <authorList>
            <person name="Wang Y."/>
            <person name="Ye J."/>
            <person name="Ju F."/>
            <person name="Liu L."/>
            <person name="Boyd J.A."/>
            <person name="Deng Y."/>
            <person name="Parks D.H."/>
            <person name="Jiang X."/>
            <person name="Yin X."/>
            <person name="Woodcroft B.J."/>
            <person name="Tyson G.W."/>
            <person name="Hugenholtz P."/>
            <person name="Polz M.F."/>
            <person name="Zhang T."/>
        </authorList>
    </citation>
    <scope>NUCLEOTIDE SEQUENCE</scope>
    <source>
        <strain evidence="6">HKST-UBA02</strain>
    </source>
</reference>
<evidence type="ECO:0000256" key="1">
    <source>
        <dbReference type="ARBA" id="ARBA00007572"/>
    </source>
</evidence>
<dbReference type="PANTHER" id="PTHR45674">
    <property type="entry name" value="DNA LIGASE 1/3 FAMILY MEMBER"/>
    <property type="match status" value="1"/>
</dbReference>
<comment type="caution">
    <text evidence="6">The sequence shown here is derived from an EMBL/GenBank/DDBJ whole genome shotgun (WGS) entry which is preliminary data.</text>
</comment>
<reference evidence="6" key="1">
    <citation type="submission" date="2020-04" db="EMBL/GenBank/DDBJ databases">
        <authorList>
            <person name="Zhang T."/>
        </authorList>
    </citation>
    <scope>NUCLEOTIDE SEQUENCE</scope>
    <source>
        <strain evidence="6">HKST-UBA02</strain>
    </source>
</reference>
<dbReference type="GO" id="GO:0006281">
    <property type="term" value="P:DNA repair"/>
    <property type="evidence" value="ECO:0007669"/>
    <property type="project" value="InterPro"/>
</dbReference>
<evidence type="ECO:0000259" key="5">
    <source>
        <dbReference type="PROSITE" id="PS50160"/>
    </source>
</evidence>
<dbReference type="GO" id="GO:0003910">
    <property type="term" value="F:DNA ligase (ATP) activity"/>
    <property type="evidence" value="ECO:0007669"/>
    <property type="project" value="UniProtKB-EC"/>
</dbReference>
<dbReference type="InterPro" id="IPR012340">
    <property type="entry name" value="NA-bd_OB-fold"/>
</dbReference>
<dbReference type="Pfam" id="PF04679">
    <property type="entry name" value="DNA_ligase_A_C"/>
    <property type="match status" value="1"/>
</dbReference>
<feature type="domain" description="ATP-dependent DNA ligase family profile" evidence="5">
    <location>
        <begin position="103"/>
        <end position="198"/>
    </location>
</feature>
<dbReference type="Proteomes" id="UP000739538">
    <property type="component" value="Unassembled WGS sequence"/>
</dbReference>
<dbReference type="Gene3D" id="2.40.50.140">
    <property type="entry name" value="Nucleic acid-binding proteins"/>
    <property type="match status" value="1"/>
</dbReference>
<evidence type="ECO:0000313" key="6">
    <source>
        <dbReference type="EMBL" id="MCA9757406.1"/>
    </source>
</evidence>
<dbReference type="CDD" id="cd07906">
    <property type="entry name" value="Adenylation_DNA_ligase_LigD_LigC"/>
    <property type="match status" value="1"/>
</dbReference>
<dbReference type="EC" id="6.5.1.1" evidence="2"/>
<dbReference type="PROSITE" id="PS00697">
    <property type="entry name" value="DNA_LIGASE_A1"/>
    <property type="match status" value="1"/>
</dbReference>
<dbReference type="InterPro" id="IPR016059">
    <property type="entry name" value="DNA_ligase_ATP-dep_CS"/>
</dbReference>
<dbReference type="InterPro" id="IPR012309">
    <property type="entry name" value="DNA_ligase_ATP-dep_C"/>
</dbReference>
<proteinExistence type="inferred from homology"/>
<evidence type="ECO:0000256" key="3">
    <source>
        <dbReference type="ARBA" id="ARBA00022598"/>
    </source>
</evidence>
<organism evidence="6 7">
    <name type="scientific">Eiseniibacteriota bacterium</name>
    <dbReference type="NCBI Taxonomy" id="2212470"/>
    <lineage>
        <taxon>Bacteria</taxon>
        <taxon>Candidatus Eiseniibacteriota</taxon>
    </lineage>
</organism>
<name>A0A956NEF5_UNCEI</name>
<comment type="similarity">
    <text evidence="1">Belongs to the ATP-dependent DNA ligase family.</text>
</comment>
<dbReference type="GO" id="GO:0005524">
    <property type="term" value="F:ATP binding"/>
    <property type="evidence" value="ECO:0007669"/>
    <property type="project" value="InterPro"/>
</dbReference>
<dbReference type="AlphaFoldDB" id="A0A956NEF5"/>
<sequence>MVPAFLPPMLAVLGDAPFDSPDHLFEWKWDGFRALVSRTSDGLGIRSRRDRDLKPRFPDLDFLEALPEGCLVDGEIVALEDGKPSFELLLRRERTRSESQVGRLAQTSPVIFVAFDLLFDREQRVTSETLLERRERLRPIMESLAHPRGLFSEGLVGPGKKLFEDAVSRELEGVVAKRTSSRYHSGKRSDDWIKIKRSQTVLCVILGFLRDETGGLKSLVVAAEVDGTLTCVGRVGSGFTEELRRTLLPVLEARIRTTPIVPTDLDSVWIEPGLFCRVSYVEKTGAGMLRAPVFRGLIEP</sequence>
<dbReference type="SUPFAM" id="SSF56091">
    <property type="entry name" value="DNA ligase/mRNA capping enzyme, catalytic domain"/>
    <property type="match status" value="1"/>
</dbReference>
<dbReference type="InterPro" id="IPR012310">
    <property type="entry name" value="DNA_ligase_ATP-dep_cent"/>
</dbReference>
<dbReference type="PROSITE" id="PS50160">
    <property type="entry name" value="DNA_LIGASE_A3"/>
    <property type="match status" value="1"/>
</dbReference>
<evidence type="ECO:0000256" key="4">
    <source>
        <dbReference type="ARBA" id="ARBA00034003"/>
    </source>
</evidence>
<accession>A0A956NEF5</accession>
<dbReference type="InterPro" id="IPR050191">
    <property type="entry name" value="ATP-dep_DNA_ligase"/>
</dbReference>
<evidence type="ECO:0000256" key="2">
    <source>
        <dbReference type="ARBA" id="ARBA00012727"/>
    </source>
</evidence>
<gene>
    <name evidence="6" type="ORF">KDA27_16500</name>
</gene>
<dbReference type="Pfam" id="PF01068">
    <property type="entry name" value="DNA_ligase_A_M"/>
    <property type="match status" value="1"/>
</dbReference>
<dbReference type="PANTHER" id="PTHR45674:SF4">
    <property type="entry name" value="DNA LIGASE 1"/>
    <property type="match status" value="1"/>
</dbReference>
<dbReference type="GO" id="GO:0006310">
    <property type="term" value="P:DNA recombination"/>
    <property type="evidence" value="ECO:0007669"/>
    <property type="project" value="InterPro"/>
</dbReference>
<keyword evidence="3" id="KW-0436">Ligase</keyword>
<evidence type="ECO:0000313" key="7">
    <source>
        <dbReference type="Proteomes" id="UP000739538"/>
    </source>
</evidence>
<dbReference type="Gene3D" id="3.30.470.30">
    <property type="entry name" value="DNA ligase/mRNA capping enzyme"/>
    <property type="match status" value="1"/>
</dbReference>
<comment type="catalytic activity">
    <reaction evidence="4">
        <text>ATP + (deoxyribonucleotide)n-3'-hydroxyl + 5'-phospho-(deoxyribonucleotide)m = (deoxyribonucleotide)n+m + AMP + diphosphate.</text>
        <dbReference type="EC" id="6.5.1.1"/>
    </reaction>
</comment>
<protein>
    <recommendedName>
        <fullName evidence="2">DNA ligase (ATP)</fullName>
        <ecNumber evidence="2">6.5.1.1</ecNumber>
    </recommendedName>
</protein>